<keyword evidence="1" id="KW-0472">Membrane</keyword>
<dbReference type="SUPFAM" id="SSF48371">
    <property type="entry name" value="ARM repeat"/>
    <property type="match status" value="1"/>
</dbReference>
<feature type="transmembrane region" description="Helical" evidence="1">
    <location>
        <begin position="779"/>
        <end position="798"/>
    </location>
</feature>
<feature type="transmembrane region" description="Helical" evidence="1">
    <location>
        <begin position="359"/>
        <end position="379"/>
    </location>
</feature>
<keyword evidence="1" id="KW-0812">Transmembrane</keyword>
<accession>B5LPS3</accession>
<name>B5LPS3_9CAUD</name>
<feature type="transmembrane region" description="Helical" evidence="1">
    <location>
        <begin position="332"/>
        <end position="352"/>
    </location>
</feature>
<evidence type="ECO:0000313" key="2">
    <source>
        <dbReference type="EMBL" id="ACH42319.1"/>
    </source>
</evidence>
<dbReference type="KEGG" id="vg:6803917"/>
<feature type="transmembrane region" description="Helical" evidence="1">
    <location>
        <begin position="665"/>
        <end position="684"/>
    </location>
</feature>
<dbReference type="InterPro" id="IPR016024">
    <property type="entry name" value="ARM-type_fold"/>
</dbReference>
<dbReference type="Proteomes" id="UP000002340">
    <property type="component" value="Segment"/>
</dbReference>
<dbReference type="PANTHER" id="PTHR37813">
    <property type="entry name" value="FELS-2 PROPHAGE PROTEIN"/>
    <property type="match status" value="1"/>
</dbReference>
<dbReference type="RefSeq" id="YP_002154387.1">
    <property type="nucleotide sequence ID" value="NC_011167.1"/>
</dbReference>
<evidence type="ECO:0000256" key="1">
    <source>
        <dbReference type="SAM" id="Phobius"/>
    </source>
</evidence>
<dbReference type="PANTHER" id="PTHR37813:SF1">
    <property type="entry name" value="FELS-2 PROPHAGE PROTEIN"/>
    <property type="match status" value="1"/>
</dbReference>
<organism evidence="2 3">
    <name type="scientific">Bacillus phage IEBH</name>
    <dbReference type="NCBI Taxonomy" id="2884422"/>
    <lineage>
        <taxon>Viruses</taxon>
        <taxon>Duplodnaviria</taxon>
        <taxon>Heunggongvirae</taxon>
        <taxon>Uroviricota</taxon>
        <taxon>Caudoviricetes</taxon>
        <taxon>Cecivirus</taxon>
        <taxon>Cecivirus IEBH</taxon>
    </lineage>
</organism>
<evidence type="ECO:0000313" key="3">
    <source>
        <dbReference type="Proteomes" id="UP000002340"/>
    </source>
</evidence>
<dbReference type="InterPro" id="IPR011989">
    <property type="entry name" value="ARM-like"/>
</dbReference>
<dbReference type="GeneID" id="6803917"/>
<dbReference type="Gene3D" id="1.25.10.10">
    <property type="entry name" value="Leucine-rich Repeat Variant"/>
    <property type="match status" value="1"/>
</dbReference>
<feature type="transmembrane region" description="Helical" evidence="1">
    <location>
        <begin position="804"/>
        <end position="821"/>
    </location>
</feature>
<sequence length="1235" mass="133495">MADGRVDIETRLESDNIRRDVQRVNAELGRIGNNMGQAAQGMRNEMGRGMQGMVGDSEYYARQYRRAYGNEIGGLMGDIGSSYRYMSAEARGMMEEMRQGFYAQKMAMIPFKEDQIKATYGFYKMAQASKDFQGTNQDFINQANDIGKAMKASQDAQINANRLAMMGMLQTIGAMNAMSSAASKTTKNLDQMKNPLYNTARPALALVDSLDRVARSGSAAQIALELHGPQASMKTLTDEAMRLNTVMMGMPIVAIGVGMSALFMYGALHKANMEMNPKYAEAFNEMMEKLTKALEPMRQAFAAVAIPIFNFVTKLAELTIAFNEAHPSMARFIQGTIMLVPALMALMLPLALGVGYFRGLRAILFALRPIIMPVVTAFATMSTPVWILAAAIAGLTVGFTHFYKTNEKFKGFVDGTIKSIKDFGSALVKNTSELIQSAYKSDMVQNSIKALQTGFATAGKKSLEFGSNMASLGKYLYYTALDGDHLNDWITHLPESWQGAAMATGQAVSTIRGHISSLFGATIQLGKDLLQLGRYLTNVAFTGNIFSDALNALPPSVQGLASSFAPAMLAVNSFGQSIVALGKYLYFAALDGDAMNDWITHLPVSWQAAATSIANTIVSMTTSFTSLFGPLNQVGYAFLNLGRYLLSVASTGSLMNGWLNLMPVGFQTAGVLIGNAILTIKTAISSLVEAVRLALGGDTSQLGQIFMTIMPTLIGMLLGGLPALLITASHFLPTIVNGINTMFPNFLATAGSILLKFAETIVGMLPTILQIGIDIISKLVDGLVTALPILIQMAIDVIVNATNALMNAVIAMAPSLINAGLDMIMSICKGVADNLPKILEMALKIIEMLLTGINNMLPKIIEAGIKILTELINGIVQRFPQWVQMGYDMMNKFLDSIIKHLPQILQTGIDILMKLIDGIVKVLPKLLDAGLKMIIQLAKGLVDNFPTILEKGIQIVESIIRGIIRALPGLLKKAWELTWEFIKVIVANLPQILETGVKLLIALINGIVKTVGRLSSTIITEVIGAILKCFSNAGTMLKDIGKDIIQGLINGISGMVGKAVSAVKRVASSIKDGIADFFDIHSPSRVTYAMGEFVTEGLANGVVGMTKYAVKKARTLAESVLDGFSSLKDDIVMGDIVGGDIDNAALNSAFSSSKRFVNDMINVNPTAQQAAYIAPKQERQVKTKPQDNNQSNQNNTYIVMDKKVVGEVLAQPVETTNNRRKQRLAQFKPTVTPSF</sequence>
<keyword evidence="3" id="KW-1185">Reference proteome</keyword>
<feature type="transmembrane region" description="Helical" evidence="1">
    <location>
        <begin position="385"/>
        <end position="403"/>
    </location>
</feature>
<proteinExistence type="predicted"/>
<reference evidence="2 3" key="1">
    <citation type="submission" date="2008-07" db="EMBL/GenBank/DDBJ databases">
        <title>Siphoviridae phage from Bacillus thurigiensis.</title>
        <authorList>
            <person name="Dreze P.-A."/>
            <person name="Smeesters P."/>
            <person name="Van Melderen L."/>
        </authorList>
    </citation>
    <scope>NUCLEOTIDE SEQUENCE [LARGE SCALE GENOMIC DNA]</scope>
</reference>
<feature type="transmembrane region" description="Helical" evidence="1">
    <location>
        <begin position="705"/>
        <end position="726"/>
    </location>
</feature>
<feature type="transmembrane region" description="Helical" evidence="1">
    <location>
        <begin position="300"/>
        <end position="320"/>
    </location>
</feature>
<protein>
    <submittedName>
        <fullName evidence="2">Carbamoyl-phosphate synthase large subunit</fullName>
    </submittedName>
</protein>
<dbReference type="EMBL" id="EU874396">
    <property type="protein sequence ID" value="ACH42319.1"/>
    <property type="molecule type" value="Genomic_DNA"/>
</dbReference>
<feature type="transmembrane region" description="Helical" evidence="1">
    <location>
        <begin position="246"/>
        <end position="268"/>
    </location>
</feature>
<keyword evidence="1" id="KW-1133">Transmembrane helix</keyword>